<dbReference type="STRING" id="2163413.A0A4P6XPN0"/>
<dbReference type="AlphaFoldDB" id="A0A4P6XPN0"/>
<sequence>MSSAQAAASAAFLAGKTPTPQLLQKRKPDLRLNVDVNNSQSKIQTPGASFQPNTPSARSQPYPETPTFNISLQRKSQSGTKSSQRTTPGTGPLLESRNGAVVRKGSRATPGIVVPQAARKLRGLRDLSTLIGTSNEQLSQLGNLDYFSLPRSSSVSSHDIVAETPKAKQSTKPQDMLEQVRHSINSKLKIGTGKDSARKSQLAINEVRQSIDLRRLLSQALILGGSREEIQKPPSNSSSRQSSAGEIYDAVANRSSSSMGSVISEVNGSSEMLTPNFKFSYCDSSESVKKAGDSAENSKKGLLSPHDAPLPIPIPLSSQGVNRGLAAASSDSFAKPLHSPNAVNTSPDAVSEEEPPAKPGRKKPPSFLDVDSSRDTSGLDMDSAAFGESSDIDTDDSESVRFPLFPGISEKHHHRIGLFSKKKKPRDTGVVYDPELPPDENEQPLAPIKSKNPSVAVPSVKLRTTMRKESKRKEKKTAFNEDKPWKNHGDLDVISDAQRKRYEGLWVSNKGLYLDRVATKLVGVDIGKEDDTLAKSVRDYSEREISERAAKLSASLNLDFDQTDLKELHGLESVSIQNLIHGSVVKKLWSRSNLPRETLLAIWDLVDCRKDGTLNKAEFVVGMWLVDQCLYGRKLPKTVNKLVWSSLGGLRVNVVIKKKRR</sequence>
<evidence type="ECO:0000256" key="1">
    <source>
        <dbReference type="SAM" id="MobiDB-lite"/>
    </source>
</evidence>
<feature type="region of interest" description="Disordered" evidence="1">
    <location>
        <begin position="290"/>
        <end position="401"/>
    </location>
</feature>
<feature type="domain" description="EH" evidence="2">
    <location>
        <begin position="561"/>
        <end position="639"/>
    </location>
</feature>
<proteinExistence type="predicted"/>
<gene>
    <name evidence="3" type="primary">MPUL0B12130</name>
    <name evidence="3" type="ORF">METSCH_B12130</name>
</gene>
<feature type="region of interest" description="Disordered" evidence="1">
    <location>
        <begin position="1"/>
        <end position="107"/>
    </location>
</feature>
<evidence type="ECO:0000313" key="3">
    <source>
        <dbReference type="EMBL" id="QBM87998.1"/>
    </source>
</evidence>
<dbReference type="InterPro" id="IPR000261">
    <property type="entry name" value="EH_dom"/>
</dbReference>
<dbReference type="PANTHER" id="PTHR11216:SF174">
    <property type="entry name" value="GH06923P"/>
    <property type="match status" value="1"/>
</dbReference>
<feature type="compositionally biased region" description="Polar residues" evidence="1">
    <location>
        <begin position="66"/>
        <end position="89"/>
    </location>
</feature>
<dbReference type="EMBL" id="CP034457">
    <property type="protein sequence ID" value="QBM87998.1"/>
    <property type="molecule type" value="Genomic_DNA"/>
</dbReference>
<dbReference type="PROSITE" id="PS50031">
    <property type="entry name" value="EH"/>
    <property type="match status" value="1"/>
</dbReference>
<protein>
    <submittedName>
        <fullName evidence="3">Cytoskeletal-regulatory complex EF hand</fullName>
    </submittedName>
</protein>
<dbReference type="CDD" id="cd00052">
    <property type="entry name" value="EH"/>
    <property type="match status" value="1"/>
</dbReference>
<evidence type="ECO:0000259" key="2">
    <source>
        <dbReference type="PROSITE" id="PS50031"/>
    </source>
</evidence>
<dbReference type="InterPro" id="IPR011992">
    <property type="entry name" value="EF-hand-dom_pair"/>
</dbReference>
<dbReference type="GO" id="GO:0005886">
    <property type="term" value="C:plasma membrane"/>
    <property type="evidence" value="ECO:0007669"/>
    <property type="project" value="TreeGrafter"/>
</dbReference>
<keyword evidence="4" id="KW-1185">Reference proteome</keyword>
<dbReference type="Pfam" id="PF12763">
    <property type="entry name" value="EH"/>
    <property type="match status" value="1"/>
</dbReference>
<feature type="compositionally biased region" description="Polar residues" evidence="1">
    <location>
        <begin position="35"/>
        <end position="59"/>
    </location>
</feature>
<organism evidence="3 4">
    <name type="scientific">Metschnikowia aff. pulcherrima</name>
    <dbReference type="NCBI Taxonomy" id="2163413"/>
    <lineage>
        <taxon>Eukaryota</taxon>
        <taxon>Fungi</taxon>
        <taxon>Dikarya</taxon>
        <taxon>Ascomycota</taxon>
        <taxon>Saccharomycotina</taxon>
        <taxon>Pichiomycetes</taxon>
        <taxon>Metschnikowiaceae</taxon>
        <taxon>Metschnikowia</taxon>
    </lineage>
</organism>
<dbReference type="GO" id="GO:0006897">
    <property type="term" value="P:endocytosis"/>
    <property type="evidence" value="ECO:0007669"/>
    <property type="project" value="UniProtKB-ARBA"/>
</dbReference>
<dbReference type="GO" id="GO:0005737">
    <property type="term" value="C:cytoplasm"/>
    <property type="evidence" value="ECO:0007669"/>
    <property type="project" value="TreeGrafter"/>
</dbReference>
<dbReference type="PANTHER" id="PTHR11216">
    <property type="entry name" value="EH DOMAIN"/>
    <property type="match status" value="1"/>
</dbReference>
<feature type="compositionally biased region" description="Basic and acidic residues" evidence="1">
    <location>
        <begin position="290"/>
        <end position="299"/>
    </location>
</feature>
<feature type="compositionally biased region" description="Low complexity" evidence="1">
    <location>
        <begin position="1"/>
        <end position="11"/>
    </location>
</feature>
<dbReference type="SUPFAM" id="SSF47473">
    <property type="entry name" value="EF-hand"/>
    <property type="match status" value="1"/>
</dbReference>
<dbReference type="Gene3D" id="1.10.238.10">
    <property type="entry name" value="EF-hand"/>
    <property type="match status" value="1"/>
</dbReference>
<accession>A0A4P6XPN0</accession>
<dbReference type="Proteomes" id="UP000292447">
    <property type="component" value="Chromosome II"/>
</dbReference>
<reference evidence="4" key="1">
    <citation type="submission" date="2019-03" db="EMBL/GenBank/DDBJ databases">
        <title>Snf2 controls pulcherriminic acid biosynthesis and connects pigmentation and antifungal activity of the yeast Metschnikowia pulcherrima.</title>
        <authorList>
            <person name="Gore-Lloyd D."/>
            <person name="Sumann I."/>
            <person name="Brachmann A.O."/>
            <person name="Schneeberger K."/>
            <person name="Ortiz-Merino R.A."/>
            <person name="Moreno-Beltran M."/>
            <person name="Schlaefli M."/>
            <person name="Kirner P."/>
            <person name="Santos Kron A."/>
            <person name="Wolfe K.H."/>
            <person name="Piel J."/>
            <person name="Ahrens C.H."/>
            <person name="Henk D."/>
            <person name="Freimoser F.M."/>
        </authorList>
    </citation>
    <scope>NUCLEOTIDE SEQUENCE [LARGE SCALE GENOMIC DNA]</scope>
    <source>
        <strain evidence="4">APC 1.2</strain>
    </source>
</reference>
<name>A0A4P6XPN0_9ASCO</name>
<dbReference type="SMART" id="SM00027">
    <property type="entry name" value="EH"/>
    <property type="match status" value="1"/>
</dbReference>
<evidence type="ECO:0000313" key="4">
    <source>
        <dbReference type="Proteomes" id="UP000292447"/>
    </source>
</evidence>